<dbReference type="Gene3D" id="3.40.50.720">
    <property type="entry name" value="NAD(P)-binding Rossmann-like Domain"/>
    <property type="match status" value="1"/>
</dbReference>
<dbReference type="FunFam" id="3.40.50.720:FF:000084">
    <property type="entry name" value="Short-chain dehydrogenase reductase"/>
    <property type="match status" value="1"/>
</dbReference>
<proteinExistence type="inferred from homology"/>
<dbReference type="SUPFAM" id="SSF51735">
    <property type="entry name" value="NAD(P)-binding Rossmann-fold domains"/>
    <property type="match status" value="1"/>
</dbReference>
<dbReference type="PRINTS" id="PR00081">
    <property type="entry name" value="GDHRDH"/>
</dbReference>
<dbReference type="AlphaFoldDB" id="A0A0S4JMY5"/>
<dbReference type="InterPro" id="IPR036291">
    <property type="entry name" value="NAD(P)-bd_dom_sf"/>
</dbReference>
<sequence length="283" mass="29256">MKRFSGKVCVVTGSTDGIGYAIAERFAKEGGKVFVSSRKESNVSAAIKNLQQHAESPAHIAGCVCHVNKADHRKALLESVKAAHGSIDVLVLNAASSTFFGPVLDTPAKALDHMVDTNIKSTFLLAQESVPFLTQPSTFAAGGFSTNLLLVASIAGYAPSSPIGVYGITKSAMLGMTKAFAVDLAPKGIRVNAVAPGVIRTSFSSLLVDAFDAKAQAKSEGKVFAPEVDSPLASVPESLSSCLMNRVGEVSEVAATAAFLCSSDASYVTGEVMVISGGINARL</sequence>
<gene>
    <name evidence="2" type="ORF">BSAL_23865</name>
</gene>
<dbReference type="PROSITE" id="PS00061">
    <property type="entry name" value="ADH_SHORT"/>
    <property type="match status" value="1"/>
</dbReference>
<dbReference type="OrthoDB" id="1669814at2759"/>
<dbReference type="PANTHER" id="PTHR43943">
    <property type="entry name" value="DEHYDROGENASE/REDUCTASE (SDR FAMILY) MEMBER 4"/>
    <property type="match status" value="1"/>
</dbReference>
<dbReference type="Proteomes" id="UP000051952">
    <property type="component" value="Unassembled WGS sequence"/>
</dbReference>
<evidence type="ECO:0000313" key="3">
    <source>
        <dbReference type="Proteomes" id="UP000051952"/>
    </source>
</evidence>
<evidence type="ECO:0000313" key="2">
    <source>
        <dbReference type="EMBL" id="CUG89877.1"/>
    </source>
</evidence>
<reference evidence="3" key="1">
    <citation type="submission" date="2015-09" db="EMBL/GenBank/DDBJ databases">
        <authorList>
            <consortium name="Pathogen Informatics"/>
        </authorList>
    </citation>
    <scope>NUCLEOTIDE SEQUENCE [LARGE SCALE GENOMIC DNA]</scope>
    <source>
        <strain evidence="3">Lake Konstanz</strain>
    </source>
</reference>
<organism evidence="2 3">
    <name type="scientific">Bodo saltans</name>
    <name type="common">Flagellated protozoan</name>
    <dbReference type="NCBI Taxonomy" id="75058"/>
    <lineage>
        <taxon>Eukaryota</taxon>
        <taxon>Discoba</taxon>
        <taxon>Euglenozoa</taxon>
        <taxon>Kinetoplastea</taxon>
        <taxon>Metakinetoplastina</taxon>
        <taxon>Eubodonida</taxon>
        <taxon>Bodonidae</taxon>
        <taxon>Bodo</taxon>
    </lineage>
</organism>
<dbReference type="Pfam" id="PF13561">
    <property type="entry name" value="adh_short_C2"/>
    <property type="match status" value="1"/>
</dbReference>
<comment type="similarity">
    <text evidence="1">Belongs to the short-chain dehydrogenases/reductases (SDR) family.</text>
</comment>
<accession>A0A0S4JMY5</accession>
<dbReference type="InterPro" id="IPR002347">
    <property type="entry name" value="SDR_fam"/>
</dbReference>
<protein>
    <submittedName>
        <fullName evidence="2">Dehydrogenase reductase Sdr family member 4, putative</fullName>
    </submittedName>
</protein>
<dbReference type="OMA" id="RWINGAH"/>
<dbReference type="Pfam" id="PF00106">
    <property type="entry name" value="adh_short"/>
    <property type="match status" value="1"/>
</dbReference>
<dbReference type="PANTHER" id="PTHR43943:SF2">
    <property type="entry name" value="DEHYDROGENASE_REDUCTASE 4"/>
    <property type="match status" value="1"/>
</dbReference>
<evidence type="ECO:0000256" key="1">
    <source>
        <dbReference type="ARBA" id="ARBA00006484"/>
    </source>
</evidence>
<name>A0A0S4JMY5_BODSA</name>
<dbReference type="EMBL" id="CYKH01001775">
    <property type="protein sequence ID" value="CUG89877.1"/>
    <property type="molecule type" value="Genomic_DNA"/>
</dbReference>
<dbReference type="InterPro" id="IPR020904">
    <property type="entry name" value="Sc_DH/Rdtase_CS"/>
</dbReference>
<dbReference type="VEuPathDB" id="TriTrypDB:BSAL_23865"/>
<keyword evidence="3" id="KW-1185">Reference proteome</keyword>